<organism evidence="1 2">
    <name type="scientific">Moritella yayanosii</name>
    <dbReference type="NCBI Taxonomy" id="69539"/>
    <lineage>
        <taxon>Bacteria</taxon>
        <taxon>Pseudomonadati</taxon>
        <taxon>Pseudomonadota</taxon>
        <taxon>Gammaproteobacteria</taxon>
        <taxon>Alteromonadales</taxon>
        <taxon>Moritellaceae</taxon>
        <taxon>Moritella</taxon>
    </lineage>
</organism>
<reference evidence="2" key="1">
    <citation type="submission" date="2018-05" db="EMBL/GenBank/DDBJ databases">
        <authorList>
            <person name="Cea G.-C."/>
            <person name="William W."/>
        </authorList>
    </citation>
    <scope>NUCLEOTIDE SEQUENCE [LARGE SCALE GENOMIC DNA]</scope>
    <source>
        <strain evidence="2">DB21MT 5</strain>
    </source>
</reference>
<keyword evidence="2" id="KW-1185">Reference proteome</keyword>
<dbReference type="EMBL" id="LS483250">
    <property type="protein sequence ID" value="SQD80724.1"/>
    <property type="molecule type" value="Genomic_DNA"/>
</dbReference>
<dbReference type="Proteomes" id="UP000250163">
    <property type="component" value="Chromosome MORIYA"/>
</dbReference>
<dbReference type="KEGG" id="mya:MORIYA_4272"/>
<proteinExistence type="predicted"/>
<dbReference type="AlphaFoldDB" id="A0A330LUU4"/>
<name>A0A330LUU4_9GAMM</name>
<evidence type="ECO:0000313" key="1">
    <source>
        <dbReference type="EMBL" id="SQD80724.1"/>
    </source>
</evidence>
<accession>A0A330LUU4</accession>
<gene>
    <name evidence="1" type="ORF">MORIYA_4272</name>
</gene>
<sequence length="39" mass="4612">MRFHPDTQKQLLSIQGMQEPFDGLDALERAWPKIYKGEH</sequence>
<protein>
    <submittedName>
        <fullName evidence="1">Uncharacterized protein</fullName>
    </submittedName>
</protein>
<evidence type="ECO:0000313" key="2">
    <source>
        <dbReference type="Proteomes" id="UP000250163"/>
    </source>
</evidence>